<dbReference type="OrthoDB" id="47007at2759"/>
<evidence type="ECO:0000313" key="2">
    <source>
        <dbReference type="RefSeq" id="XP_023947798.2"/>
    </source>
</evidence>
<dbReference type="Gene3D" id="3.40.50.720">
    <property type="entry name" value="NAD(P)-binding Rossmann-like Domain"/>
    <property type="match status" value="3"/>
</dbReference>
<dbReference type="RefSeq" id="XP_023947798.2">
    <property type="nucleotide sequence ID" value="XM_024092030.2"/>
</dbReference>
<evidence type="ECO:0000313" key="1">
    <source>
        <dbReference type="Proteomes" id="UP001652582"/>
    </source>
</evidence>
<dbReference type="GeneID" id="112052808"/>
<accession>A0A6J1NSG1</accession>
<dbReference type="Pfam" id="PF13561">
    <property type="entry name" value="adh_short_C2"/>
    <property type="match status" value="3"/>
</dbReference>
<dbReference type="SUPFAM" id="SSF51735">
    <property type="entry name" value="NAD(P)-binding Rossmann-fold domains"/>
    <property type="match status" value="3"/>
</dbReference>
<dbReference type="AlphaFoldDB" id="A0A6J1NSG1"/>
<proteinExistence type="predicted"/>
<dbReference type="PANTHER" id="PTHR43975:SF2">
    <property type="entry name" value="EG:BACR7A4.14 PROTEIN-RELATED"/>
    <property type="match status" value="1"/>
</dbReference>
<organism evidence="1 2">
    <name type="scientific">Bicyclus anynana</name>
    <name type="common">Squinting bush brown butterfly</name>
    <dbReference type="NCBI Taxonomy" id="110368"/>
    <lineage>
        <taxon>Eukaryota</taxon>
        <taxon>Metazoa</taxon>
        <taxon>Ecdysozoa</taxon>
        <taxon>Arthropoda</taxon>
        <taxon>Hexapoda</taxon>
        <taxon>Insecta</taxon>
        <taxon>Pterygota</taxon>
        <taxon>Neoptera</taxon>
        <taxon>Endopterygota</taxon>
        <taxon>Lepidoptera</taxon>
        <taxon>Glossata</taxon>
        <taxon>Ditrysia</taxon>
        <taxon>Papilionoidea</taxon>
        <taxon>Nymphalidae</taxon>
        <taxon>Satyrinae</taxon>
        <taxon>Satyrini</taxon>
        <taxon>Mycalesina</taxon>
        <taxon>Bicyclus</taxon>
    </lineage>
</organism>
<dbReference type="Proteomes" id="UP001652582">
    <property type="component" value="Chromosome 8"/>
</dbReference>
<keyword evidence="1" id="KW-1185">Reference proteome</keyword>
<name>A0A6J1NSG1_BICAN</name>
<dbReference type="InterPro" id="IPR002347">
    <property type="entry name" value="SDR_fam"/>
</dbReference>
<dbReference type="PRINTS" id="PR00081">
    <property type="entry name" value="GDHRDH"/>
</dbReference>
<dbReference type="PANTHER" id="PTHR43975">
    <property type="entry name" value="ZGC:101858"/>
    <property type="match status" value="1"/>
</dbReference>
<reference evidence="2" key="1">
    <citation type="submission" date="2025-08" db="UniProtKB">
        <authorList>
            <consortium name="RefSeq"/>
        </authorList>
    </citation>
    <scope>IDENTIFICATION</scope>
</reference>
<protein>
    <submittedName>
        <fullName evidence="2">Uncharacterized protein LOC112052808</fullName>
    </submittedName>
</protein>
<dbReference type="PRINTS" id="PR00080">
    <property type="entry name" value="SDRFAMILY"/>
</dbReference>
<dbReference type="InterPro" id="IPR036291">
    <property type="entry name" value="NAD(P)-bd_dom_sf"/>
</dbReference>
<gene>
    <name evidence="2" type="primary">LOC112052808</name>
</gene>
<sequence>MRFQDKVVVVTGASSGIGAAIALSFAKEGADVVIVARNNENLKVTEAKCAEVGKTPLKLLADVSKDEQAKAIIDQTIEKYGKIDILINNAGILRFGNITDGTLLSAYDETMRTNLRSIIHLTTLATPHLIKTKGNIINISSSGAKVSHPSFLSYGLSKLALNLFGEGAALELAEHGVRVNTISPGPVTTDIWKNTNVPVESLKGMKFKIPLNKMSKPEEIANLALFLADDKVLAISGSNCAALELAEHGVRVNTISPGPVITDIWKNANFSLESVKGLDFKIPLNKILKPEEIATLALFLADDKIYTNSHRMGFQNKVVIVTGASSGIGAAIALSFAKEGADVVIVARNNEKLKITEAQCEGVGKKPLKILADISKEDQAKSIIDQTIDKYGKIDILINNAGILRFGSITDGTILSVYDEIFSTNLRPIIHLTTLAAPYLIETKGNIINISSEAALKVKHPKFLSYSMSKSALNLFSQGAALELAEHGVRVNTISPGPVITDILENSNLPADSMKGLELKIPLKRISNPEEIATVALFLADDKALGITGSNYLVDNGTSLT</sequence>
<dbReference type="KEGG" id="bany:112052808"/>